<evidence type="ECO:0000313" key="1">
    <source>
        <dbReference type="EMBL" id="AFX99607.1"/>
    </source>
</evidence>
<name>K7YPY3_9PROT</name>
<dbReference type="KEGG" id="thal:A1OE_1438"/>
<evidence type="ECO:0000313" key="2">
    <source>
        <dbReference type="Proteomes" id="UP000010077"/>
    </source>
</evidence>
<proteinExistence type="predicted"/>
<organism evidence="1 2">
    <name type="scientific">Candidatus Endolissoclinum faulkneri L2</name>
    <dbReference type="NCBI Taxonomy" id="1193729"/>
    <lineage>
        <taxon>Bacteria</taxon>
        <taxon>Pseudomonadati</taxon>
        <taxon>Pseudomonadota</taxon>
        <taxon>Alphaproteobacteria</taxon>
        <taxon>Rhodospirillales</taxon>
        <taxon>Rhodospirillaceae</taxon>
        <taxon>Candidatus Endolissoclinum</taxon>
    </lineage>
</organism>
<dbReference type="AlphaFoldDB" id="K7YPY3"/>
<keyword evidence="2" id="KW-1185">Reference proteome</keyword>
<dbReference type="Proteomes" id="UP000010077">
    <property type="component" value="Chromosome"/>
</dbReference>
<dbReference type="HOGENOM" id="CLU_3213818_0_0_5"/>
<reference evidence="1 2" key="1">
    <citation type="journal article" date="2012" name="Proc. Natl. Acad. Sci. U.S.A.">
        <title>Genome streamlining and chemical defense in a coral reef symbiosis.</title>
        <authorList>
            <person name="Kwan J.C."/>
            <person name="Donia M.S."/>
            <person name="Han A.W."/>
            <person name="Hirose E."/>
            <person name="Haygood M.G."/>
            <person name="Schmidt E.W."/>
        </authorList>
    </citation>
    <scope>NUCLEOTIDE SEQUENCE [LARGE SCALE GENOMIC DNA]</scope>
    <source>
        <strain evidence="1 2">L2</strain>
    </source>
</reference>
<sequence>MKTFWVIFYLFVGIRTKIRNCILKHYKDFVRKSFKRNHRKIAIR</sequence>
<protein>
    <submittedName>
        <fullName evidence="1">Uncharacterized protein</fullName>
    </submittedName>
</protein>
<gene>
    <name evidence="1" type="ORF">A1OE_1438</name>
</gene>
<accession>K7YPY3</accession>
<dbReference type="EMBL" id="CP003539">
    <property type="protein sequence ID" value="AFX99607.1"/>
    <property type="molecule type" value="Genomic_DNA"/>
</dbReference>